<evidence type="ECO:0000256" key="1">
    <source>
        <dbReference type="ARBA" id="ARBA00010203"/>
    </source>
</evidence>
<sequence>MTVRILQGDVREALAVLPEASVHCVVTSPPYYGLRDYGVDGQIGLEETPDAYVAELVQVFREVWRVLHPSGVVWLNLGDSYATRWSSVRSEGRAGLGQQERARTGAPPAGYKNKDLLGIPWRVAFALQADGWWLRRDVIWDKPACMPESVKDRPTTSHEYLFLLTKGEDYHYDWLAIAEPVAASSVERLSQDVANQVGTQRANGGTRAARPLRARGGAGGTVRNARSVWHIPTQPFKEAHFATMPPELAERGILAGTSPVGCCPHCLAPWEREAERLEEAELDVLRAAGADENGEYHGTSTKNHAAAGVQDASKVKASVLKSMRPLETVAWHMTCDCPIARPTPCTVLDPFGGAGTTGLVADRLQRHAVLVELNPKYADMARDRINAEDPLRSPARVEVATQQPSEAA</sequence>
<feature type="compositionally biased region" description="Low complexity" evidence="9">
    <location>
        <begin position="204"/>
        <end position="215"/>
    </location>
</feature>
<dbReference type="SUPFAM" id="SSF53335">
    <property type="entry name" value="S-adenosyl-L-methionine-dependent methyltransferases"/>
    <property type="match status" value="1"/>
</dbReference>
<name>A0A6J5LVG1_9CAUD</name>
<keyword evidence="7" id="KW-0238">DNA-binding</keyword>
<evidence type="ECO:0000256" key="6">
    <source>
        <dbReference type="ARBA" id="ARBA00022747"/>
    </source>
</evidence>
<dbReference type="EMBL" id="LR796340">
    <property type="protein sequence ID" value="CAB4137782.1"/>
    <property type="molecule type" value="Genomic_DNA"/>
</dbReference>
<evidence type="ECO:0000256" key="2">
    <source>
        <dbReference type="ARBA" id="ARBA00012185"/>
    </source>
</evidence>
<evidence type="ECO:0000256" key="5">
    <source>
        <dbReference type="ARBA" id="ARBA00022691"/>
    </source>
</evidence>
<keyword evidence="6" id="KW-0680">Restriction system</keyword>
<dbReference type="EC" id="2.1.1.113" evidence="2"/>
<feature type="domain" description="DNA methylase N-4/N-6" evidence="10">
    <location>
        <begin position="22"/>
        <end position="259"/>
    </location>
</feature>
<evidence type="ECO:0000313" key="11">
    <source>
        <dbReference type="EMBL" id="CAB4137782.1"/>
    </source>
</evidence>
<comment type="catalytic activity">
    <reaction evidence="8">
        <text>a 2'-deoxycytidine in DNA + S-adenosyl-L-methionine = an N(4)-methyl-2'-deoxycytidine in DNA + S-adenosyl-L-homocysteine + H(+)</text>
        <dbReference type="Rhea" id="RHEA:16857"/>
        <dbReference type="Rhea" id="RHEA-COMP:11369"/>
        <dbReference type="Rhea" id="RHEA-COMP:13674"/>
        <dbReference type="ChEBI" id="CHEBI:15378"/>
        <dbReference type="ChEBI" id="CHEBI:57856"/>
        <dbReference type="ChEBI" id="CHEBI:59789"/>
        <dbReference type="ChEBI" id="CHEBI:85452"/>
        <dbReference type="ChEBI" id="CHEBI:137933"/>
        <dbReference type="EC" id="2.1.1.113"/>
    </reaction>
</comment>
<evidence type="ECO:0000256" key="9">
    <source>
        <dbReference type="SAM" id="MobiDB-lite"/>
    </source>
</evidence>
<dbReference type="InterPro" id="IPR029063">
    <property type="entry name" value="SAM-dependent_MTases_sf"/>
</dbReference>
<evidence type="ECO:0000256" key="3">
    <source>
        <dbReference type="ARBA" id="ARBA00022603"/>
    </source>
</evidence>
<reference evidence="11" key="1">
    <citation type="submission" date="2020-04" db="EMBL/GenBank/DDBJ databases">
        <authorList>
            <person name="Chiriac C."/>
            <person name="Salcher M."/>
            <person name="Ghai R."/>
            <person name="Kavagutti S V."/>
        </authorList>
    </citation>
    <scope>NUCLEOTIDE SEQUENCE</scope>
</reference>
<organism evidence="11">
    <name type="scientific">uncultured Caudovirales phage</name>
    <dbReference type="NCBI Taxonomy" id="2100421"/>
    <lineage>
        <taxon>Viruses</taxon>
        <taxon>Duplodnaviria</taxon>
        <taxon>Heunggongvirae</taxon>
        <taxon>Uroviricota</taxon>
        <taxon>Caudoviricetes</taxon>
        <taxon>Peduoviridae</taxon>
        <taxon>Maltschvirus</taxon>
        <taxon>Maltschvirus maltsch</taxon>
    </lineage>
</organism>
<dbReference type="InterPro" id="IPR001091">
    <property type="entry name" value="RM_Methyltransferase"/>
</dbReference>
<keyword evidence="5" id="KW-0949">S-adenosyl-L-methionine</keyword>
<dbReference type="GO" id="GO:0009307">
    <property type="term" value="P:DNA restriction-modification system"/>
    <property type="evidence" value="ECO:0007669"/>
    <property type="project" value="UniProtKB-KW"/>
</dbReference>
<dbReference type="GO" id="GO:0008170">
    <property type="term" value="F:N-methyltransferase activity"/>
    <property type="evidence" value="ECO:0007669"/>
    <property type="project" value="InterPro"/>
</dbReference>
<gene>
    <name evidence="11" type="ORF">UFOVP326_81</name>
</gene>
<keyword evidence="3 11" id="KW-0489">Methyltransferase</keyword>
<dbReference type="Gene3D" id="3.40.50.150">
    <property type="entry name" value="Vaccinia Virus protein VP39"/>
    <property type="match status" value="2"/>
</dbReference>
<dbReference type="GO" id="GO:0032259">
    <property type="term" value="P:methylation"/>
    <property type="evidence" value="ECO:0007669"/>
    <property type="project" value="UniProtKB-KW"/>
</dbReference>
<dbReference type="GO" id="GO:0003677">
    <property type="term" value="F:DNA binding"/>
    <property type="evidence" value="ECO:0007669"/>
    <property type="project" value="UniProtKB-KW"/>
</dbReference>
<feature type="domain" description="DNA methylase N-4/N-6" evidence="10">
    <location>
        <begin position="346"/>
        <end position="382"/>
    </location>
</feature>
<evidence type="ECO:0000256" key="8">
    <source>
        <dbReference type="ARBA" id="ARBA00049120"/>
    </source>
</evidence>
<dbReference type="PRINTS" id="PR00508">
    <property type="entry name" value="S21N4MTFRASE"/>
</dbReference>
<accession>A0A6J5LVG1</accession>
<protein>
    <recommendedName>
        <fullName evidence="2">site-specific DNA-methyltransferase (cytosine-N(4)-specific)</fullName>
        <ecNumber evidence="2">2.1.1.113</ecNumber>
    </recommendedName>
</protein>
<keyword evidence="4" id="KW-0808">Transferase</keyword>
<dbReference type="InterPro" id="IPR002941">
    <property type="entry name" value="DNA_methylase_N4/N6"/>
</dbReference>
<evidence type="ECO:0000256" key="4">
    <source>
        <dbReference type="ARBA" id="ARBA00022679"/>
    </source>
</evidence>
<comment type="similarity">
    <text evidence="1">Belongs to the N(4)/N(6)-methyltransferase family. N(4) subfamily.</text>
</comment>
<feature type="region of interest" description="Disordered" evidence="9">
    <location>
        <begin position="384"/>
        <end position="408"/>
    </location>
</feature>
<proteinExistence type="inferred from homology"/>
<evidence type="ECO:0000259" key="10">
    <source>
        <dbReference type="Pfam" id="PF01555"/>
    </source>
</evidence>
<dbReference type="GO" id="GO:0015667">
    <property type="term" value="F:site-specific DNA-methyltransferase (cytosine-N4-specific) activity"/>
    <property type="evidence" value="ECO:0007669"/>
    <property type="project" value="UniProtKB-EC"/>
</dbReference>
<dbReference type="Pfam" id="PF01555">
    <property type="entry name" value="N6_N4_Mtase"/>
    <property type="match status" value="2"/>
</dbReference>
<feature type="region of interest" description="Disordered" evidence="9">
    <location>
        <begin position="199"/>
        <end position="220"/>
    </location>
</feature>
<dbReference type="PROSITE" id="PS00093">
    <property type="entry name" value="N4_MTASE"/>
    <property type="match status" value="1"/>
</dbReference>
<dbReference type="InterPro" id="IPR017985">
    <property type="entry name" value="MeTrfase_CN4_CS"/>
</dbReference>
<evidence type="ECO:0000256" key="7">
    <source>
        <dbReference type="ARBA" id="ARBA00023125"/>
    </source>
</evidence>